<sequence length="92" mass="9670">MLEALEALGLSVEANKVAKGAVVVGCGGRFPVEKDTKEEVKLFLGNAGTAMRSLTVAVVPAGGNATYVFFILVEISMRSMGSCEIFFSFSTC</sequence>
<evidence type="ECO:0000313" key="1">
    <source>
        <dbReference type="EMBL" id="VAH15452.1"/>
    </source>
</evidence>
<dbReference type="Proteomes" id="UP000324705">
    <property type="component" value="Chromosome 1B"/>
</dbReference>
<dbReference type="Gramene" id="TRITD1Bv1G070010.1">
    <property type="protein sequence ID" value="TRITD1Bv1G070010.1"/>
    <property type="gene ID" value="TRITD1Bv1G070010"/>
</dbReference>
<accession>A0A9R0QQ02</accession>
<protein>
    <recommendedName>
        <fullName evidence="3">3-phosphoshikimate 1-carboxyvinyltransferase</fullName>
    </recommendedName>
</protein>
<evidence type="ECO:0000313" key="2">
    <source>
        <dbReference type="Proteomes" id="UP000324705"/>
    </source>
</evidence>
<organism evidence="1 2">
    <name type="scientific">Triticum turgidum subsp. durum</name>
    <name type="common">Durum wheat</name>
    <name type="synonym">Triticum durum</name>
    <dbReference type="NCBI Taxonomy" id="4567"/>
    <lineage>
        <taxon>Eukaryota</taxon>
        <taxon>Viridiplantae</taxon>
        <taxon>Streptophyta</taxon>
        <taxon>Embryophyta</taxon>
        <taxon>Tracheophyta</taxon>
        <taxon>Spermatophyta</taxon>
        <taxon>Magnoliopsida</taxon>
        <taxon>Liliopsida</taxon>
        <taxon>Poales</taxon>
        <taxon>Poaceae</taxon>
        <taxon>BOP clade</taxon>
        <taxon>Pooideae</taxon>
        <taxon>Triticodae</taxon>
        <taxon>Triticeae</taxon>
        <taxon>Triticinae</taxon>
        <taxon>Triticum</taxon>
    </lineage>
</organism>
<gene>
    <name evidence="1" type="ORF">TRITD_1Bv1G070010</name>
</gene>
<name>A0A9R0QQ02_TRITD</name>
<keyword evidence="2" id="KW-1185">Reference proteome</keyword>
<proteinExistence type="predicted"/>
<dbReference type="AlphaFoldDB" id="A0A9R0QQ02"/>
<dbReference type="Gene3D" id="3.65.10.10">
    <property type="entry name" value="Enolpyruvate transferase domain"/>
    <property type="match status" value="1"/>
</dbReference>
<dbReference type="EMBL" id="LT934112">
    <property type="protein sequence ID" value="VAH15452.1"/>
    <property type="molecule type" value="Genomic_DNA"/>
</dbReference>
<dbReference type="InterPro" id="IPR036968">
    <property type="entry name" value="Enolpyruvate_Tfrase_sf"/>
</dbReference>
<reference evidence="1 2" key="1">
    <citation type="submission" date="2017-09" db="EMBL/GenBank/DDBJ databases">
        <authorList>
            <consortium name="International Durum Wheat Genome Sequencing Consortium (IDWGSC)"/>
            <person name="Milanesi L."/>
        </authorList>
    </citation>
    <scope>NUCLEOTIDE SEQUENCE [LARGE SCALE GENOMIC DNA]</scope>
    <source>
        <strain evidence="2">cv. Svevo</strain>
    </source>
</reference>
<evidence type="ECO:0008006" key="3">
    <source>
        <dbReference type="Google" id="ProtNLM"/>
    </source>
</evidence>
<dbReference type="GO" id="GO:0016765">
    <property type="term" value="F:transferase activity, transferring alkyl or aryl (other than methyl) groups"/>
    <property type="evidence" value="ECO:0007669"/>
    <property type="project" value="InterPro"/>
</dbReference>